<evidence type="ECO:0000313" key="9">
    <source>
        <dbReference type="Proteomes" id="UP000694864"/>
    </source>
</evidence>
<evidence type="ECO:0000256" key="2">
    <source>
        <dbReference type="ARBA" id="ARBA00022670"/>
    </source>
</evidence>
<proteinExistence type="inferred from homology"/>
<name>A0ABM0YDR2_CAMSA</name>
<dbReference type="InterPro" id="IPR000668">
    <property type="entry name" value="Peptidase_C1A_C"/>
</dbReference>
<feature type="domain" description="Peptidase C1A papain C-terminal" evidence="7">
    <location>
        <begin position="134"/>
        <end position="350"/>
    </location>
</feature>
<accession>A0ABM0YDR2</accession>
<dbReference type="Pfam" id="PF08246">
    <property type="entry name" value="Inhibitor_I29"/>
    <property type="match status" value="1"/>
</dbReference>
<dbReference type="Gene3D" id="3.90.70.10">
    <property type="entry name" value="Cysteine proteinases"/>
    <property type="match status" value="1"/>
</dbReference>
<dbReference type="PROSITE" id="PS00640">
    <property type="entry name" value="THIOL_PROTEASE_ASN"/>
    <property type="match status" value="1"/>
</dbReference>
<dbReference type="PROSITE" id="PS00139">
    <property type="entry name" value="THIOL_PROTEASE_CYS"/>
    <property type="match status" value="1"/>
</dbReference>
<feature type="signal peptide" evidence="6">
    <location>
        <begin position="1"/>
        <end position="26"/>
    </location>
</feature>
<keyword evidence="6" id="KW-0732">Signal</keyword>
<dbReference type="Pfam" id="PF00112">
    <property type="entry name" value="Peptidase_C1"/>
    <property type="match status" value="1"/>
</dbReference>
<evidence type="ECO:0000313" key="10">
    <source>
        <dbReference type="RefSeq" id="XP_010499431.1"/>
    </source>
</evidence>
<organism evidence="9 10">
    <name type="scientific">Camelina sativa</name>
    <name type="common">False flax</name>
    <name type="synonym">Myagrum sativum</name>
    <dbReference type="NCBI Taxonomy" id="90675"/>
    <lineage>
        <taxon>Eukaryota</taxon>
        <taxon>Viridiplantae</taxon>
        <taxon>Streptophyta</taxon>
        <taxon>Embryophyta</taxon>
        <taxon>Tracheophyta</taxon>
        <taxon>Spermatophyta</taxon>
        <taxon>Magnoliopsida</taxon>
        <taxon>eudicotyledons</taxon>
        <taxon>Gunneridae</taxon>
        <taxon>Pentapetalae</taxon>
        <taxon>rosids</taxon>
        <taxon>malvids</taxon>
        <taxon>Brassicales</taxon>
        <taxon>Brassicaceae</taxon>
        <taxon>Camelineae</taxon>
        <taxon>Camelina</taxon>
    </lineage>
</organism>
<dbReference type="SMART" id="SM00645">
    <property type="entry name" value="Pept_C1"/>
    <property type="match status" value="1"/>
</dbReference>
<dbReference type="Proteomes" id="UP000694864">
    <property type="component" value="Chromosome 3"/>
</dbReference>
<sequence>MVSVLSVFVGLIVCSMDLLMISQATSRITLHEPSTVNYHQQWMIQFSRVYKDGSEREMRLNVFKENLKFIENFNNMGNQSYKLGVNEFTDLTDEEFLATHTGLGGMNVASLSKQLVNETKPSRNLNDTVDSYVENKSKDWRTEGAVTPVKSQGPCGSCWAFAATAAMEGLLKISGKELVSLSEQQLIDCNERNLACKGGHVMFAFEYIIKNRGISSNADYPYKEETGSCRTNTRPVPGTQIKGFKEVRSKNERALLRAVARQPVSVYIDAHSSSFKNYKEGVYSDLECGNVDNHIMTIVGYGTSNGMKYWLVKNSWGESWGEKGYIRIRRDNVGKPEGICGIARHAFYPVM</sequence>
<dbReference type="SUPFAM" id="SSF54001">
    <property type="entry name" value="Cysteine proteinases"/>
    <property type="match status" value="1"/>
</dbReference>
<evidence type="ECO:0000256" key="5">
    <source>
        <dbReference type="ARBA" id="ARBA00023157"/>
    </source>
</evidence>
<dbReference type="PRINTS" id="PR00705">
    <property type="entry name" value="PAPAIN"/>
</dbReference>
<protein>
    <submittedName>
        <fullName evidence="10">Zingipain-2-like</fullName>
    </submittedName>
</protein>
<comment type="similarity">
    <text evidence="1">Belongs to the peptidase C1 family.</text>
</comment>
<dbReference type="InterPro" id="IPR039417">
    <property type="entry name" value="Peptidase_C1A_papain-like"/>
</dbReference>
<reference evidence="9" key="1">
    <citation type="journal article" date="2014" name="Nat. Commun.">
        <title>The emerging biofuel crop Camelina sativa retains a highly undifferentiated hexaploid genome structure.</title>
        <authorList>
            <person name="Kagale S."/>
            <person name="Koh C."/>
            <person name="Nixon J."/>
            <person name="Bollina V."/>
            <person name="Clarke W.E."/>
            <person name="Tuteja R."/>
            <person name="Spillane C."/>
            <person name="Robinson S.J."/>
            <person name="Links M.G."/>
            <person name="Clarke C."/>
            <person name="Higgins E.E."/>
            <person name="Huebert T."/>
            <person name="Sharpe A.G."/>
            <person name="Parkin I.A."/>
        </authorList>
    </citation>
    <scope>NUCLEOTIDE SEQUENCE [LARGE SCALE GENOMIC DNA]</scope>
    <source>
        <strain evidence="9">cv. DH55</strain>
    </source>
</reference>
<keyword evidence="3" id="KW-0378">Hydrolase</keyword>
<evidence type="ECO:0000256" key="6">
    <source>
        <dbReference type="SAM" id="SignalP"/>
    </source>
</evidence>
<dbReference type="InterPro" id="IPR013128">
    <property type="entry name" value="Peptidase_C1A"/>
</dbReference>
<dbReference type="PANTHER" id="PTHR12411">
    <property type="entry name" value="CYSTEINE PROTEASE FAMILY C1-RELATED"/>
    <property type="match status" value="1"/>
</dbReference>
<evidence type="ECO:0000256" key="1">
    <source>
        <dbReference type="ARBA" id="ARBA00008455"/>
    </source>
</evidence>
<reference evidence="10" key="2">
    <citation type="submission" date="2025-08" db="UniProtKB">
        <authorList>
            <consortium name="RefSeq"/>
        </authorList>
    </citation>
    <scope>IDENTIFICATION</scope>
    <source>
        <tissue evidence="10">Leaf</tissue>
    </source>
</reference>
<dbReference type="InterPro" id="IPR025661">
    <property type="entry name" value="Pept_asp_AS"/>
</dbReference>
<keyword evidence="9" id="KW-1185">Reference proteome</keyword>
<dbReference type="GeneID" id="104776947"/>
<evidence type="ECO:0000256" key="4">
    <source>
        <dbReference type="ARBA" id="ARBA00022807"/>
    </source>
</evidence>
<keyword evidence="4" id="KW-0788">Thiol protease</keyword>
<dbReference type="SMART" id="SM00848">
    <property type="entry name" value="Inhibitor_I29"/>
    <property type="match status" value="1"/>
</dbReference>
<dbReference type="CDD" id="cd02248">
    <property type="entry name" value="Peptidase_C1A"/>
    <property type="match status" value="1"/>
</dbReference>
<feature type="domain" description="Cathepsin propeptide inhibitor" evidence="8">
    <location>
        <begin position="39"/>
        <end position="96"/>
    </location>
</feature>
<dbReference type="InterPro" id="IPR013201">
    <property type="entry name" value="Prot_inhib_I29"/>
</dbReference>
<dbReference type="InterPro" id="IPR038765">
    <property type="entry name" value="Papain-like_cys_pep_sf"/>
</dbReference>
<evidence type="ECO:0000259" key="8">
    <source>
        <dbReference type="SMART" id="SM00848"/>
    </source>
</evidence>
<dbReference type="RefSeq" id="XP_010499431.1">
    <property type="nucleotide sequence ID" value="XM_010501129.2"/>
</dbReference>
<evidence type="ECO:0000259" key="7">
    <source>
        <dbReference type="SMART" id="SM00645"/>
    </source>
</evidence>
<keyword evidence="5" id="KW-1015">Disulfide bond</keyword>
<evidence type="ECO:0000256" key="3">
    <source>
        <dbReference type="ARBA" id="ARBA00022801"/>
    </source>
</evidence>
<feature type="chain" id="PRO_5046018336" evidence="6">
    <location>
        <begin position="27"/>
        <end position="351"/>
    </location>
</feature>
<keyword evidence="2" id="KW-0645">Protease</keyword>
<dbReference type="InterPro" id="IPR000169">
    <property type="entry name" value="Pept_cys_AS"/>
</dbReference>
<gene>
    <name evidence="10" type="primary">LOC104776947</name>
</gene>